<organism evidence="2 3">
    <name type="scientific">Halotia branconii CENA392</name>
    <dbReference type="NCBI Taxonomy" id="1539056"/>
    <lineage>
        <taxon>Bacteria</taxon>
        <taxon>Bacillati</taxon>
        <taxon>Cyanobacteriota</taxon>
        <taxon>Cyanophyceae</taxon>
        <taxon>Nostocales</taxon>
        <taxon>Nodulariaceae</taxon>
        <taxon>Halotia</taxon>
    </lineage>
</organism>
<dbReference type="NCBIfam" id="TIGR04534">
    <property type="entry name" value="ELWxxDGT_rpt"/>
    <property type="match status" value="1"/>
</dbReference>
<dbReference type="Pfam" id="PF04151">
    <property type="entry name" value="PPC"/>
    <property type="match status" value="4"/>
</dbReference>
<feature type="domain" description="Peptidase C-terminal archaeal/bacterial" evidence="1">
    <location>
        <begin position="288"/>
        <end position="352"/>
    </location>
</feature>
<dbReference type="RefSeq" id="WP_281483640.1">
    <property type="nucleotide sequence ID" value="NZ_CP124543.1"/>
</dbReference>
<evidence type="ECO:0000313" key="3">
    <source>
        <dbReference type="Proteomes" id="UP001223520"/>
    </source>
</evidence>
<evidence type="ECO:0000259" key="1">
    <source>
        <dbReference type="Pfam" id="PF04151"/>
    </source>
</evidence>
<feature type="domain" description="Peptidase C-terminal archaeal/bacterial" evidence="1">
    <location>
        <begin position="172"/>
        <end position="235"/>
    </location>
</feature>
<feature type="domain" description="Peptidase C-terminal archaeal/bacterial" evidence="1">
    <location>
        <begin position="45"/>
        <end position="108"/>
    </location>
</feature>
<dbReference type="Gene3D" id="2.60.120.380">
    <property type="match status" value="4"/>
</dbReference>
<feature type="domain" description="Peptidase C-terminal archaeal/bacterial" evidence="1">
    <location>
        <begin position="404"/>
        <end position="468"/>
    </location>
</feature>
<dbReference type="InterPro" id="IPR007280">
    <property type="entry name" value="Peptidase_C_arc/bac"/>
</dbReference>
<dbReference type="AlphaFoldDB" id="A0AAJ6NTM5"/>
<dbReference type="SUPFAM" id="SSF89260">
    <property type="entry name" value="Collagen-binding domain"/>
    <property type="match status" value="4"/>
</dbReference>
<dbReference type="SUPFAM" id="SSF82171">
    <property type="entry name" value="DPP6 N-terminal domain-like"/>
    <property type="match status" value="1"/>
</dbReference>
<name>A0AAJ6NTM5_9CYAN</name>
<proteinExistence type="predicted"/>
<dbReference type="InterPro" id="IPR030916">
    <property type="entry name" value="ELWxxDGT_rpt"/>
</dbReference>
<dbReference type="KEGG" id="hbq:QI031_02415"/>
<accession>A0AAJ6NTM5</accession>
<dbReference type="Proteomes" id="UP001223520">
    <property type="component" value="Chromosome"/>
</dbReference>
<sequence>MATYSGFTDPGSSTATALDTAAYIGGSLTSTTNIFRDSIGGSDLSDTYKFTLSSSSIVNLGLDNLSSNADLKLLNSTGNSIYTSSQSGTTAESLRVNLAVGTYYAQVYLGSGGSNTFYDLSLSAEVVQESGRSDNLISTAFDIGTFNSINTSYSTTDFVGNAGATGAIKDSSDYYKFTLANNGNIGITLNGLGANADLQLRNSFGNILQTSNQVGTASESIVRDLAAGTYYIQVYLGGAGNFTNYNLQLSLTPDPDDYAGNTLTAARNINPLNTTATSFSDFVNSGDDKDYYRFDLATAALVDFTLTPATANANLQLLDSSGNGIQSSNLSGTAVDSIRRSLNSGTYYILVTPETGVATNYTLSASAMAIGTDQAPNTRATARDIGTLSGSQSFNDFVGNIDTNDYYRFSLNINSEFRLTLKNLIDNADVQLLNSSGTVIQSSAMGGTSDETINTNLNTGTYYIRVYTSGLANSFYTLNVSQNPRTQMLEVYPGTASSDPDNLTAWGSDLYFTANDGSNDVQLWKSNGSTNTRITTINPGGFNPSNLTVFNNKLYFTANDGSNGRELWVYDGTTSQMLSNINPGAASSSPDHLTVVGNRLYFIAKDGTNGAELWSYNGTTVALVKDIYSGANSSDPTNLTNVNGQLYFTAQNPEFGQELWVSNGSTNGTQVIDIRSGGLGSSPGNLTAIGSTLYFTANDGTSGVEVWKYEAGAASLVKDITPGKNGFAPAFLTAVENTLYFVTDSNGDFRQELWKSDGTSTGTTQINSDISGIGAFNLAGVGTTLYFTGYNSDSGLELWKSNSTNAELVKDIWVGGEPNNSIPTSLVDFNGTLYFAASDASNNREVWSSDGTALGTRKMSNINSTNNANPAKLTVVGTRLFFTANNGTNGTELWVI</sequence>
<evidence type="ECO:0000313" key="2">
    <source>
        <dbReference type="EMBL" id="WGV26387.1"/>
    </source>
</evidence>
<keyword evidence="3" id="KW-1185">Reference proteome</keyword>
<dbReference type="EMBL" id="CP124543">
    <property type="protein sequence ID" value="WGV26387.1"/>
    <property type="molecule type" value="Genomic_DNA"/>
</dbReference>
<protein>
    <submittedName>
        <fullName evidence="2">Pre-peptidase C-terminal domain-containing protein</fullName>
    </submittedName>
</protein>
<reference evidence="2 3" key="1">
    <citation type="journal article" date="2023" name="Limnol Oceanogr Lett">
        <title>Environmental adaptations by the intertidal Antarctic cyanobacterium Halotia branconii CENA392 as revealed using long-read genome sequencing.</title>
        <authorList>
            <person name="Dextro R.B."/>
            <person name="Delbaje E."/>
            <person name="Freitas P.N.N."/>
            <person name="Geraldes V."/>
            <person name="Pinto E."/>
            <person name="Long P.F."/>
            <person name="Fiore M.F."/>
        </authorList>
    </citation>
    <scope>NUCLEOTIDE SEQUENCE [LARGE SCALE GENOMIC DNA]</scope>
    <source>
        <strain evidence="2 3">CENA392</strain>
    </source>
</reference>
<gene>
    <name evidence="2" type="ORF">QI031_02415</name>
</gene>